<dbReference type="Proteomes" id="UP000789595">
    <property type="component" value="Unassembled WGS sequence"/>
</dbReference>
<feature type="compositionally biased region" description="Polar residues" evidence="1">
    <location>
        <begin position="8"/>
        <end position="19"/>
    </location>
</feature>
<proteinExistence type="predicted"/>
<feature type="domain" description="KATNIP" evidence="2">
    <location>
        <begin position="164"/>
        <end position="317"/>
    </location>
</feature>
<feature type="domain" description="KATNIP" evidence="2">
    <location>
        <begin position="405"/>
        <end position="474"/>
    </location>
</feature>
<feature type="region of interest" description="Disordered" evidence="1">
    <location>
        <begin position="477"/>
        <end position="497"/>
    </location>
</feature>
<dbReference type="InterPro" id="IPR027859">
    <property type="entry name" value="KATNIP_dom"/>
</dbReference>
<feature type="region of interest" description="Disordered" evidence="1">
    <location>
        <begin position="413"/>
        <end position="437"/>
    </location>
</feature>
<dbReference type="EMBL" id="CAKKNE010000001">
    <property type="protein sequence ID" value="CAH0366034.1"/>
    <property type="molecule type" value="Genomic_DNA"/>
</dbReference>
<organism evidence="3 4">
    <name type="scientific">Pelagomonas calceolata</name>
    <dbReference type="NCBI Taxonomy" id="35677"/>
    <lineage>
        <taxon>Eukaryota</taxon>
        <taxon>Sar</taxon>
        <taxon>Stramenopiles</taxon>
        <taxon>Ochrophyta</taxon>
        <taxon>Pelagophyceae</taxon>
        <taxon>Pelagomonadales</taxon>
        <taxon>Pelagomonadaceae</taxon>
        <taxon>Pelagomonas</taxon>
    </lineage>
</organism>
<feature type="compositionally biased region" description="Basic and acidic residues" evidence="1">
    <location>
        <begin position="354"/>
        <end position="369"/>
    </location>
</feature>
<evidence type="ECO:0000256" key="1">
    <source>
        <dbReference type="SAM" id="MobiDB-lite"/>
    </source>
</evidence>
<dbReference type="PANTHER" id="PTHR21534">
    <property type="entry name" value="KATANIN-INTERACTING PROTEIN"/>
    <property type="match status" value="1"/>
</dbReference>
<feature type="region of interest" description="Disordered" evidence="1">
    <location>
        <begin position="321"/>
        <end position="394"/>
    </location>
</feature>
<protein>
    <recommendedName>
        <fullName evidence="2">KATNIP domain-containing protein</fullName>
    </recommendedName>
</protein>
<feature type="region of interest" description="Disordered" evidence="1">
    <location>
        <begin position="1"/>
        <end position="87"/>
    </location>
</feature>
<name>A0A8J2SCJ5_9STRA</name>
<dbReference type="AlphaFoldDB" id="A0A8J2SCJ5"/>
<dbReference type="Pfam" id="PF14652">
    <property type="entry name" value="DUF4457"/>
    <property type="match status" value="3"/>
</dbReference>
<dbReference type="PANTHER" id="PTHR21534:SF0">
    <property type="entry name" value="KATANIN-INTERACTING PROTEIN"/>
    <property type="match status" value="1"/>
</dbReference>
<comment type="caution">
    <text evidence="3">The sequence shown here is derived from an EMBL/GenBank/DDBJ whole genome shotgun (WGS) entry which is preliminary data.</text>
</comment>
<dbReference type="OrthoDB" id="304622at2759"/>
<feature type="domain" description="KATNIP" evidence="2">
    <location>
        <begin position="505"/>
        <end position="815"/>
    </location>
</feature>
<feature type="compositionally biased region" description="Basic residues" evidence="1">
    <location>
        <begin position="66"/>
        <end position="76"/>
    </location>
</feature>
<keyword evidence="4" id="KW-1185">Reference proteome</keyword>
<gene>
    <name evidence="3" type="ORF">PECAL_1P25030</name>
</gene>
<evidence type="ECO:0000259" key="2">
    <source>
        <dbReference type="Pfam" id="PF14652"/>
    </source>
</evidence>
<evidence type="ECO:0000313" key="4">
    <source>
        <dbReference type="Proteomes" id="UP000789595"/>
    </source>
</evidence>
<dbReference type="InterPro" id="IPR026704">
    <property type="entry name" value="KATNIP"/>
</dbReference>
<sequence length="872" mass="96476">MEPPNPNTTPGQRPSSVPSWMSELKGQPGVPALPPRQRAAHLIDGAAPTSRPRAPIVAPTAQAPKPARRPRRRSAPTKKERAPPRSLTESWESLRLFGRKNLGRRLEEEPSDHVHFVNCDTTQEEASSLFSVKEVVEHSDGHLEAQPSSMFVIPELPRGRELLLNVLSTWGDPHYVGLAGFEVFDERGELVPVEDVWADPPDINVLPGNEDDPRVVENLLDGVNHTGDDLHAWLAPFTRGQHHHVGLRFTRTTTIAMVRLWNYNKSRIHSYRGVRYAEMMLDNRAIFKGEIRRASGPLTDDCSECILFTTDEETLRRIEQNDRCATPTTPPPRVSSAEYRPGASAAVTRAAKPAVRESTPDAWTDERPKTSCGNRGASRNRKKRPTNVKAPREAYKASSLSLDISSKPLQRREVVKASTPVAMRSRPSTAQPHRTTDLPRGRRLELRILSNWGDPCFVGLAGLEVLDENFEVLKSPSHTSLRGLRSSPPGSPARLEGGTEEIQEDTIGDLDQLAAPPQVSTDPSTMWAVSTQRVAATLRILVDLGQSTTVGALKVWNYNAGLEGTYVGVRRLAVTLDGRRLSPPEGFLIRKAPGNDSFDFGQFVDFSPGSTSVNTPVHKQQGRRFDDVSFNKENDHQSVLSEADWDDESMLMESLSGVSVARVAPNNVCLVPQQYETPLFPCGCIFKLCLLSTHGDGHYVGLSGLELADAEGRVIPIDAECVHAEPRDLNVLPENESRKDARTLDKLIDGKNQGEEKHSWLAPFTETNAIFVCFDAAVAISRLTLWNYAKTPARGVRELDVFVDDVLVYRGVLKRAPEASQGQTVLFTNAQPVVDSERHRIYNDVEESCLFIDEGSVVVESSDQRPRTAVYA</sequence>
<evidence type="ECO:0000313" key="3">
    <source>
        <dbReference type="EMBL" id="CAH0366034.1"/>
    </source>
</evidence>
<reference evidence="3" key="1">
    <citation type="submission" date="2021-11" db="EMBL/GenBank/DDBJ databases">
        <authorList>
            <consortium name="Genoscope - CEA"/>
            <person name="William W."/>
        </authorList>
    </citation>
    <scope>NUCLEOTIDE SEQUENCE</scope>
</reference>
<accession>A0A8J2SCJ5</accession>